<keyword evidence="3 6" id="KW-1133">Transmembrane helix</keyword>
<dbReference type="InterPro" id="IPR011701">
    <property type="entry name" value="MFS"/>
</dbReference>
<keyword evidence="5" id="KW-0325">Glycoprotein</keyword>
<evidence type="ECO:0000256" key="6">
    <source>
        <dbReference type="SAM" id="Phobius"/>
    </source>
</evidence>
<dbReference type="Pfam" id="PF07690">
    <property type="entry name" value="MFS_1"/>
    <property type="match status" value="1"/>
</dbReference>
<feature type="domain" description="Major facilitator superfamily (MFS) profile" evidence="7">
    <location>
        <begin position="39"/>
        <end position="473"/>
    </location>
</feature>
<dbReference type="AlphaFoldDB" id="A0A2H4SGU3"/>
<dbReference type="InterPro" id="IPR020846">
    <property type="entry name" value="MFS_dom"/>
</dbReference>
<feature type="transmembrane region" description="Helical" evidence="6">
    <location>
        <begin position="420"/>
        <end position="443"/>
    </location>
</feature>
<dbReference type="VEuPathDB" id="FungiDB:A9K55_007985"/>
<dbReference type="FunFam" id="1.20.1250.20:FF:000011">
    <property type="entry name" value="MFS multidrug transporter, putative"/>
    <property type="match status" value="1"/>
</dbReference>
<evidence type="ECO:0000259" key="7">
    <source>
        <dbReference type="PROSITE" id="PS50850"/>
    </source>
</evidence>
<sequence>MASPIVLPTPHMDTLVVGFEGLADPYDPLNWPRTRKMRTSILYCATSMASVWASAAYAPATSNIAHRFEVATEIALLGTSLLLLGWGFGPLIWAPMSEVYGRKWPILLPFLTSAIFSFVSGAAPNISTLLVTRFLTGFFGAAPITCAGGAFVDMWNASERGNIFVLYTICVCGIPALAPVIGGVIVLFEVNWRWVEYGKTYTDFVAEITAILQSTIIVIGLFFIDETYAPTLLEFKASRLRKETGIKYHVGAVTKVTAAALAIKFGLRPLQILATPICLLVTIYSSFIYGIFYASLAAFPILFQDTRGWNPLTGALPFLSMMLGIFLGAGFSAWSQKYYIRACRLNDFNAVPEARLPPMMFSSTILASGLFVIGWTSSRSTPWIATISGVFMLGFGYYVIFTSALNYLVDSFQCWSASALAANTFARSVFAAGLPLAIPYMFARLGNEWSFTVFAVFAVINIPIPFMFYIYGSRVRAKGRFTSN</sequence>
<dbReference type="PANTHER" id="PTHR23502">
    <property type="entry name" value="MAJOR FACILITATOR SUPERFAMILY"/>
    <property type="match status" value="1"/>
</dbReference>
<dbReference type="SUPFAM" id="SSF103473">
    <property type="entry name" value="MFS general substrate transporter"/>
    <property type="match status" value="1"/>
</dbReference>
<feature type="transmembrane region" description="Helical" evidence="6">
    <location>
        <begin position="208"/>
        <end position="233"/>
    </location>
</feature>
<feature type="transmembrane region" description="Helical" evidence="6">
    <location>
        <begin position="164"/>
        <end position="188"/>
    </location>
</feature>
<feature type="transmembrane region" description="Helical" evidence="6">
    <location>
        <begin position="383"/>
        <end position="408"/>
    </location>
</feature>
<dbReference type="Proteomes" id="UP000323067">
    <property type="component" value="Chromosome vii"/>
</dbReference>
<dbReference type="GO" id="GO:0005886">
    <property type="term" value="C:plasma membrane"/>
    <property type="evidence" value="ECO:0007669"/>
    <property type="project" value="TreeGrafter"/>
</dbReference>
<proteinExistence type="predicted"/>
<dbReference type="InterPro" id="IPR036259">
    <property type="entry name" value="MFS_trans_sf"/>
</dbReference>
<feature type="transmembrane region" description="Helical" evidence="6">
    <location>
        <begin position="356"/>
        <end position="377"/>
    </location>
</feature>
<organism evidence="8 9">
    <name type="scientific">Cordyceps militaris</name>
    <name type="common">Caterpillar fungus</name>
    <name type="synonym">Clavaria militaris</name>
    <dbReference type="NCBI Taxonomy" id="73501"/>
    <lineage>
        <taxon>Eukaryota</taxon>
        <taxon>Fungi</taxon>
        <taxon>Dikarya</taxon>
        <taxon>Ascomycota</taxon>
        <taxon>Pezizomycotina</taxon>
        <taxon>Sordariomycetes</taxon>
        <taxon>Hypocreomycetidae</taxon>
        <taxon>Hypocreales</taxon>
        <taxon>Cordycipitaceae</taxon>
        <taxon>Cordyceps</taxon>
    </lineage>
</organism>
<dbReference type="VEuPathDB" id="FungiDB:CCM_06924"/>
<dbReference type="EMBL" id="CP023324">
    <property type="protein sequence ID" value="ATY62324.1"/>
    <property type="molecule type" value="Genomic_DNA"/>
</dbReference>
<protein>
    <submittedName>
        <fullName evidence="8">MFS multidrug</fullName>
    </submittedName>
</protein>
<accession>A0A2H4SGU3</accession>
<feature type="transmembrane region" description="Helical" evidence="6">
    <location>
        <begin position="130"/>
        <end position="152"/>
    </location>
</feature>
<evidence type="ECO:0000256" key="2">
    <source>
        <dbReference type="ARBA" id="ARBA00022692"/>
    </source>
</evidence>
<keyword evidence="2 6" id="KW-0812">Transmembrane</keyword>
<keyword evidence="4 6" id="KW-0472">Membrane</keyword>
<evidence type="ECO:0000256" key="1">
    <source>
        <dbReference type="ARBA" id="ARBA00004141"/>
    </source>
</evidence>
<gene>
    <name evidence="8" type="ORF">A9K55_007985</name>
</gene>
<dbReference type="GO" id="GO:0022857">
    <property type="term" value="F:transmembrane transporter activity"/>
    <property type="evidence" value="ECO:0007669"/>
    <property type="project" value="InterPro"/>
</dbReference>
<evidence type="ECO:0000313" key="9">
    <source>
        <dbReference type="Proteomes" id="UP000323067"/>
    </source>
</evidence>
<feature type="transmembrane region" description="Helical" evidence="6">
    <location>
        <begin position="277"/>
        <end position="303"/>
    </location>
</feature>
<evidence type="ECO:0000256" key="3">
    <source>
        <dbReference type="ARBA" id="ARBA00022989"/>
    </source>
</evidence>
<feature type="transmembrane region" description="Helical" evidence="6">
    <location>
        <begin position="106"/>
        <end position="124"/>
    </location>
</feature>
<reference evidence="8 9" key="1">
    <citation type="journal article" date="2017" name="BMC Genomics">
        <title>Chromosome level assembly and secondary metabolite potential of the parasitic fungus Cordyceps militaris.</title>
        <authorList>
            <person name="Kramer G.J."/>
            <person name="Nodwell J.R."/>
        </authorList>
    </citation>
    <scope>NUCLEOTIDE SEQUENCE [LARGE SCALE GENOMIC DNA]</scope>
    <source>
        <strain evidence="8 9">ATCC 34164</strain>
    </source>
</reference>
<dbReference type="PANTHER" id="PTHR23502:SF59">
    <property type="entry name" value="MULTIDRUG TRANSPORTER, PUTATIVE (AFU_ORTHOLOGUE AFUA_1G10370)-RELATED"/>
    <property type="match status" value="1"/>
</dbReference>
<feature type="transmembrane region" description="Helical" evidence="6">
    <location>
        <begin position="70"/>
        <end position="94"/>
    </location>
</feature>
<feature type="transmembrane region" description="Helical" evidence="6">
    <location>
        <begin position="315"/>
        <end position="335"/>
    </location>
</feature>
<feature type="transmembrane region" description="Helical" evidence="6">
    <location>
        <begin position="449"/>
        <end position="471"/>
    </location>
</feature>
<dbReference type="OrthoDB" id="9986881at2759"/>
<dbReference type="Gene3D" id="1.20.1250.20">
    <property type="entry name" value="MFS general substrate transporter like domains"/>
    <property type="match status" value="1"/>
</dbReference>
<evidence type="ECO:0000256" key="5">
    <source>
        <dbReference type="ARBA" id="ARBA00023180"/>
    </source>
</evidence>
<dbReference type="PROSITE" id="PS50850">
    <property type="entry name" value="MFS"/>
    <property type="match status" value="1"/>
</dbReference>
<evidence type="ECO:0000256" key="4">
    <source>
        <dbReference type="ARBA" id="ARBA00023136"/>
    </source>
</evidence>
<evidence type="ECO:0000313" key="8">
    <source>
        <dbReference type="EMBL" id="ATY62324.1"/>
    </source>
</evidence>
<feature type="transmembrane region" description="Helical" evidence="6">
    <location>
        <begin position="40"/>
        <end position="58"/>
    </location>
</feature>
<name>A0A2H4SGU3_CORMI</name>
<comment type="subcellular location">
    <subcellularLocation>
        <location evidence="1">Membrane</location>
        <topology evidence="1">Multi-pass membrane protein</topology>
    </subcellularLocation>
</comment>